<dbReference type="PANTHER" id="PTHR43133:SF63">
    <property type="entry name" value="RNA POLYMERASE SIGMA FACTOR FECI-RELATED"/>
    <property type="match status" value="1"/>
</dbReference>
<evidence type="ECO:0000259" key="6">
    <source>
        <dbReference type="Pfam" id="PF08281"/>
    </source>
</evidence>
<dbReference type="GO" id="GO:0006352">
    <property type="term" value="P:DNA-templated transcription initiation"/>
    <property type="evidence" value="ECO:0007669"/>
    <property type="project" value="InterPro"/>
</dbReference>
<sequence>MSDPVPATPAHDAIQTLYVDHHRWLLGFLRRRLGGSDHAADLAHDTFERIIGVDPQPILAQPRAYLTTVAKRLLFRHHRRSVIEAAYLDVLAARGEPCEPSVESRLIVVETLVELCRLIDGLDARTRAIFLLAQLEGLSYPEVARQTGHTLDVVKKAMSKALQRCFSVMYG</sequence>
<dbReference type="AlphaFoldDB" id="A0A6S6ZE39"/>
<dbReference type="Pfam" id="PF08281">
    <property type="entry name" value="Sigma70_r4_2"/>
    <property type="match status" value="1"/>
</dbReference>
<feature type="domain" description="RNA polymerase sigma factor 70 region 4 type 2" evidence="6">
    <location>
        <begin position="116"/>
        <end position="165"/>
    </location>
</feature>
<dbReference type="InterPro" id="IPR036388">
    <property type="entry name" value="WH-like_DNA-bd_sf"/>
</dbReference>
<evidence type="ECO:0000256" key="4">
    <source>
        <dbReference type="ARBA" id="ARBA00023163"/>
    </source>
</evidence>
<dbReference type="GO" id="GO:0003677">
    <property type="term" value="F:DNA binding"/>
    <property type="evidence" value="ECO:0007669"/>
    <property type="project" value="InterPro"/>
</dbReference>
<dbReference type="Proteomes" id="UP000494269">
    <property type="component" value="Unassembled WGS sequence"/>
</dbReference>
<dbReference type="Pfam" id="PF04542">
    <property type="entry name" value="Sigma70_r2"/>
    <property type="match status" value="1"/>
</dbReference>
<evidence type="ECO:0000313" key="8">
    <source>
        <dbReference type="Proteomes" id="UP000494269"/>
    </source>
</evidence>
<accession>A0A6S6ZE39</accession>
<keyword evidence="2" id="KW-0805">Transcription regulation</keyword>
<gene>
    <name evidence="7" type="primary">fecI_2</name>
    <name evidence="7" type="ORF">LMG3441_01227</name>
</gene>
<organism evidence="7 8">
    <name type="scientific">Achromobacter kerstersii</name>
    <dbReference type="NCBI Taxonomy" id="1353890"/>
    <lineage>
        <taxon>Bacteria</taxon>
        <taxon>Pseudomonadati</taxon>
        <taxon>Pseudomonadota</taxon>
        <taxon>Betaproteobacteria</taxon>
        <taxon>Burkholderiales</taxon>
        <taxon>Alcaligenaceae</taxon>
        <taxon>Achromobacter</taxon>
    </lineage>
</organism>
<feature type="domain" description="RNA polymerase sigma-70 region 2" evidence="5">
    <location>
        <begin position="17"/>
        <end position="80"/>
    </location>
</feature>
<reference evidence="7 8" key="1">
    <citation type="submission" date="2020-04" db="EMBL/GenBank/DDBJ databases">
        <authorList>
            <person name="De Canck E."/>
        </authorList>
    </citation>
    <scope>NUCLEOTIDE SEQUENCE [LARGE SCALE GENOMIC DNA]</scope>
    <source>
        <strain evidence="7 8">LMG 3441</strain>
    </source>
</reference>
<dbReference type="EMBL" id="CADIJQ010000001">
    <property type="protein sequence ID" value="CAB3674002.1"/>
    <property type="molecule type" value="Genomic_DNA"/>
</dbReference>
<evidence type="ECO:0000313" key="7">
    <source>
        <dbReference type="EMBL" id="CAB3674002.1"/>
    </source>
</evidence>
<dbReference type="NCBIfam" id="TIGR02937">
    <property type="entry name" value="sigma70-ECF"/>
    <property type="match status" value="1"/>
</dbReference>
<dbReference type="InterPro" id="IPR013249">
    <property type="entry name" value="RNA_pol_sigma70_r4_t2"/>
</dbReference>
<dbReference type="InterPro" id="IPR039425">
    <property type="entry name" value="RNA_pol_sigma-70-like"/>
</dbReference>
<comment type="similarity">
    <text evidence="1">Belongs to the sigma-70 factor family. ECF subfamily.</text>
</comment>
<dbReference type="InterPro" id="IPR013324">
    <property type="entry name" value="RNA_pol_sigma_r3/r4-like"/>
</dbReference>
<evidence type="ECO:0000256" key="3">
    <source>
        <dbReference type="ARBA" id="ARBA00023082"/>
    </source>
</evidence>
<keyword evidence="4" id="KW-0804">Transcription</keyword>
<dbReference type="PANTHER" id="PTHR43133">
    <property type="entry name" value="RNA POLYMERASE ECF-TYPE SIGMA FACTO"/>
    <property type="match status" value="1"/>
</dbReference>
<evidence type="ECO:0000259" key="5">
    <source>
        <dbReference type="Pfam" id="PF04542"/>
    </source>
</evidence>
<dbReference type="InterPro" id="IPR013325">
    <property type="entry name" value="RNA_pol_sigma_r2"/>
</dbReference>
<dbReference type="SUPFAM" id="SSF88946">
    <property type="entry name" value="Sigma2 domain of RNA polymerase sigma factors"/>
    <property type="match status" value="1"/>
</dbReference>
<dbReference type="SUPFAM" id="SSF88659">
    <property type="entry name" value="Sigma3 and sigma4 domains of RNA polymerase sigma factors"/>
    <property type="match status" value="1"/>
</dbReference>
<dbReference type="InterPro" id="IPR014284">
    <property type="entry name" value="RNA_pol_sigma-70_dom"/>
</dbReference>
<proteinExistence type="inferred from homology"/>
<dbReference type="GO" id="GO:0016987">
    <property type="term" value="F:sigma factor activity"/>
    <property type="evidence" value="ECO:0007669"/>
    <property type="project" value="UniProtKB-KW"/>
</dbReference>
<evidence type="ECO:0000256" key="2">
    <source>
        <dbReference type="ARBA" id="ARBA00023015"/>
    </source>
</evidence>
<evidence type="ECO:0000256" key="1">
    <source>
        <dbReference type="ARBA" id="ARBA00010641"/>
    </source>
</evidence>
<keyword evidence="8" id="KW-1185">Reference proteome</keyword>
<dbReference type="Gene3D" id="1.10.10.10">
    <property type="entry name" value="Winged helix-like DNA-binding domain superfamily/Winged helix DNA-binding domain"/>
    <property type="match status" value="1"/>
</dbReference>
<keyword evidence="3" id="KW-0731">Sigma factor</keyword>
<dbReference type="Gene3D" id="1.10.1740.10">
    <property type="match status" value="1"/>
</dbReference>
<dbReference type="RefSeq" id="WP_175169112.1">
    <property type="nucleotide sequence ID" value="NZ_CADIJQ010000001.1"/>
</dbReference>
<dbReference type="InterPro" id="IPR007627">
    <property type="entry name" value="RNA_pol_sigma70_r2"/>
</dbReference>
<name>A0A6S6ZE39_9BURK</name>
<protein>
    <submittedName>
        <fullName evidence="7">Putative RNA polymerase sigma factor FecI</fullName>
    </submittedName>
</protein>